<dbReference type="AlphaFoldDB" id="A0A9J5ZB85"/>
<accession>A0A9J5ZB85</accession>
<protein>
    <submittedName>
        <fullName evidence="1">Uncharacterized protein</fullName>
    </submittedName>
</protein>
<gene>
    <name evidence="1" type="ORF">H5410_021187</name>
</gene>
<comment type="caution">
    <text evidence="1">The sequence shown here is derived from an EMBL/GenBank/DDBJ whole genome shotgun (WGS) entry which is preliminary data.</text>
</comment>
<organism evidence="1 2">
    <name type="scientific">Solanum commersonii</name>
    <name type="common">Commerson's wild potato</name>
    <name type="synonym">Commerson's nightshade</name>
    <dbReference type="NCBI Taxonomy" id="4109"/>
    <lineage>
        <taxon>Eukaryota</taxon>
        <taxon>Viridiplantae</taxon>
        <taxon>Streptophyta</taxon>
        <taxon>Embryophyta</taxon>
        <taxon>Tracheophyta</taxon>
        <taxon>Spermatophyta</taxon>
        <taxon>Magnoliopsida</taxon>
        <taxon>eudicotyledons</taxon>
        <taxon>Gunneridae</taxon>
        <taxon>Pentapetalae</taxon>
        <taxon>asterids</taxon>
        <taxon>lamiids</taxon>
        <taxon>Solanales</taxon>
        <taxon>Solanaceae</taxon>
        <taxon>Solanoideae</taxon>
        <taxon>Solaneae</taxon>
        <taxon>Solanum</taxon>
    </lineage>
</organism>
<reference evidence="1 2" key="1">
    <citation type="submission" date="2020-09" db="EMBL/GenBank/DDBJ databases">
        <title>De no assembly of potato wild relative species, Solanum commersonii.</title>
        <authorList>
            <person name="Cho K."/>
        </authorList>
    </citation>
    <scope>NUCLEOTIDE SEQUENCE [LARGE SCALE GENOMIC DNA]</scope>
    <source>
        <strain evidence="1">LZ3.2</strain>
        <tissue evidence="1">Leaf</tissue>
    </source>
</reference>
<name>A0A9J5ZB85_SOLCO</name>
<keyword evidence="2" id="KW-1185">Reference proteome</keyword>
<dbReference type="EMBL" id="JACXVP010000004">
    <property type="protein sequence ID" value="KAG5609906.1"/>
    <property type="molecule type" value="Genomic_DNA"/>
</dbReference>
<evidence type="ECO:0000313" key="2">
    <source>
        <dbReference type="Proteomes" id="UP000824120"/>
    </source>
</evidence>
<evidence type="ECO:0000313" key="1">
    <source>
        <dbReference type="EMBL" id="KAG5609906.1"/>
    </source>
</evidence>
<sequence>MELDLSSKHLLFLSLHKSTKCNDYPPSLLALVSTPSNSAAEQICSVLRHGPFCVCETCLTQEVLKQKKRIVVSRCQLCGEINETNSQLSLHCKFTAQF</sequence>
<dbReference type="Proteomes" id="UP000824120">
    <property type="component" value="Chromosome 4"/>
</dbReference>
<proteinExistence type="predicted"/>